<keyword evidence="2" id="KW-0444">Lipid biosynthesis</keyword>
<keyword evidence="12" id="KW-1185">Reference proteome</keyword>
<evidence type="ECO:0000313" key="12">
    <source>
        <dbReference type="Proteomes" id="UP001157355"/>
    </source>
</evidence>
<comment type="pathway">
    <text evidence="1">Lipid metabolism.</text>
</comment>
<gene>
    <name evidence="11" type="ORF">GCM10010873_00160</name>
</gene>
<dbReference type="PANTHER" id="PTHR37323">
    <property type="entry name" value="GCN5-RELATED N-ACETYLTRANSFERASE"/>
    <property type="match status" value="1"/>
</dbReference>
<name>A0AA37TSK0_9RHOB</name>
<dbReference type="PANTHER" id="PTHR37323:SF1">
    <property type="entry name" value="L-ORNITHINE N(ALPHA)-ACYLTRANSFERASE"/>
    <property type="match status" value="1"/>
</dbReference>
<evidence type="ECO:0000313" key="11">
    <source>
        <dbReference type="EMBL" id="GLS85043.1"/>
    </source>
</evidence>
<reference evidence="11 12" key="1">
    <citation type="journal article" date="2014" name="Int. J. Syst. Evol. Microbiol.">
        <title>Complete genome sequence of Corynebacterium casei LMG S-19264T (=DSM 44701T), isolated from a smear-ripened cheese.</title>
        <authorList>
            <consortium name="US DOE Joint Genome Institute (JGI-PGF)"/>
            <person name="Walter F."/>
            <person name="Albersmeier A."/>
            <person name="Kalinowski J."/>
            <person name="Ruckert C."/>
        </authorList>
    </citation>
    <scope>NUCLEOTIDE SEQUENCE [LARGE SCALE GENOMIC DNA]</scope>
    <source>
        <strain evidence="11 12">NBRC 111766</strain>
    </source>
</reference>
<dbReference type="EC" id="2.3.2.30" evidence="7"/>
<evidence type="ECO:0000256" key="2">
    <source>
        <dbReference type="ARBA" id="ARBA00022516"/>
    </source>
</evidence>
<evidence type="ECO:0000256" key="9">
    <source>
        <dbReference type="ARBA" id="ARBA00045724"/>
    </source>
</evidence>
<keyword evidence="5 11" id="KW-0012">Acyltransferase</keyword>
<evidence type="ECO:0000256" key="1">
    <source>
        <dbReference type="ARBA" id="ARBA00005189"/>
    </source>
</evidence>
<dbReference type="RefSeq" id="WP_284323280.1">
    <property type="nucleotide sequence ID" value="NZ_BSPP01000001.1"/>
</dbReference>
<dbReference type="Pfam" id="PF13444">
    <property type="entry name" value="Acetyltransf_5"/>
    <property type="match status" value="1"/>
</dbReference>
<dbReference type="SUPFAM" id="SSF55729">
    <property type="entry name" value="Acyl-CoA N-acyltransferases (Nat)"/>
    <property type="match status" value="1"/>
</dbReference>
<comment type="similarity">
    <text evidence="6">Belongs to the acetyltransferase family. OlsB subfamily.</text>
</comment>
<dbReference type="GO" id="GO:0006629">
    <property type="term" value="P:lipid metabolic process"/>
    <property type="evidence" value="ECO:0007669"/>
    <property type="project" value="UniProtKB-KW"/>
</dbReference>
<evidence type="ECO:0000256" key="6">
    <source>
        <dbReference type="ARBA" id="ARBA00038095"/>
    </source>
</evidence>
<evidence type="ECO:0000256" key="3">
    <source>
        <dbReference type="ARBA" id="ARBA00022679"/>
    </source>
</evidence>
<dbReference type="Proteomes" id="UP001157355">
    <property type="component" value="Unassembled WGS sequence"/>
</dbReference>
<evidence type="ECO:0000256" key="4">
    <source>
        <dbReference type="ARBA" id="ARBA00023098"/>
    </source>
</evidence>
<dbReference type="InterPro" id="IPR016181">
    <property type="entry name" value="Acyl_CoA_acyltransferase"/>
</dbReference>
<comment type="catalytic activity">
    <reaction evidence="10">
        <text>a (3R)-hydroxyacyl-[ACP] + L-ornithine = a lyso-ornithine lipid + holo-[ACP] + H(+)</text>
        <dbReference type="Rhea" id="RHEA:20633"/>
        <dbReference type="Rhea" id="RHEA-COMP:9685"/>
        <dbReference type="Rhea" id="RHEA-COMP:9945"/>
        <dbReference type="ChEBI" id="CHEBI:15378"/>
        <dbReference type="ChEBI" id="CHEBI:46911"/>
        <dbReference type="ChEBI" id="CHEBI:64479"/>
        <dbReference type="ChEBI" id="CHEBI:78827"/>
        <dbReference type="ChEBI" id="CHEBI:138482"/>
        <dbReference type="EC" id="2.3.2.30"/>
    </reaction>
    <physiologicalReaction direction="left-to-right" evidence="10">
        <dbReference type="Rhea" id="RHEA:20634"/>
    </physiologicalReaction>
</comment>
<organism evidence="11 12">
    <name type="scientific">Cypionkella aquatica</name>
    <dbReference type="NCBI Taxonomy" id="1756042"/>
    <lineage>
        <taxon>Bacteria</taxon>
        <taxon>Pseudomonadati</taxon>
        <taxon>Pseudomonadota</taxon>
        <taxon>Alphaproteobacteria</taxon>
        <taxon>Rhodobacterales</taxon>
        <taxon>Paracoccaceae</taxon>
        <taxon>Cypionkella</taxon>
    </lineage>
</organism>
<comment type="caution">
    <text evidence="11">The sequence shown here is derived from an EMBL/GenBank/DDBJ whole genome shotgun (WGS) entry which is preliminary data.</text>
</comment>
<evidence type="ECO:0000256" key="5">
    <source>
        <dbReference type="ARBA" id="ARBA00023315"/>
    </source>
</evidence>
<evidence type="ECO:0000256" key="8">
    <source>
        <dbReference type="ARBA" id="ARBA00039866"/>
    </source>
</evidence>
<dbReference type="InterPro" id="IPR052351">
    <property type="entry name" value="Ornithine_N-alpha-AT"/>
</dbReference>
<evidence type="ECO:0000256" key="7">
    <source>
        <dbReference type="ARBA" id="ARBA00039058"/>
    </source>
</evidence>
<keyword evidence="4" id="KW-0443">Lipid metabolism</keyword>
<proteinExistence type="inferred from homology"/>
<dbReference type="Gene3D" id="3.40.630.30">
    <property type="match status" value="1"/>
</dbReference>
<sequence>MVLLVRGKYRARLAAGDADLARAQALRHRRFIARRGTTEADGRDSDRFDAMCQHVLVEDTASGQLVCCYRLLSFAAGESLDNSYASQVYGLAALDGFAGAKLELGRFCLDPDWHDPDILRLAWGAMAQIVDAQAVTLLFGCSSFEGADWLPHAKALALLRGHLAPAAWLPEEKAAEVFRFSQDLGDMGYDLRAALQGLPPLLRTYLAMAGWVSDHAVIDRELDTLHVFTAVEIARIPSARARALRAISE</sequence>
<accession>A0AA37TSK0</accession>
<evidence type="ECO:0000256" key="10">
    <source>
        <dbReference type="ARBA" id="ARBA00047785"/>
    </source>
</evidence>
<dbReference type="GO" id="GO:0043810">
    <property type="term" value="F:ornithine-acyl [acyl carrier protein] N-acyltransferase activity"/>
    <property type="evidence" value="ECO:0007669"/>
    <property type="project" value="UniProtKB-EC"/>
</dbReference>
<dbReference type="AlphaFoldDB" id="A0AA37TSK0"/>
<dbReference type="EMBL" id="BSPP01000001">
    <property type="protein sequence ID" value="GLS85043.1"/>
    <property type="molecule type" value="Genomic_DNA"/>
</dbReference>
<comment type="function">
    <text evidence="9">Catalyzes the first step in the biosynthesis of ornithine lipids, which are phosphorus-free membrane lipids. Catalyzes the 3-hydroxyacyl-acyl carrier protein-dependent acylation of ornithine to form lyso-ornithine lipid (LOL).</text>
</comment>
<protein>
    <recommendedName>
        <fullName evidence="8">L-ornithine N(alpha)-acyltransferase</fullName>
        <ecNumber evidence="7">2.3.2.30</ecNumber>
    </recommendedName>
</protein>
<keyword evidence="3" id="KW-0808">Transferase</keyword>